<dbReference type="RefSeq" id="WP_247382138.1">
    <property type="nucleotide sequence ID" value="NZ_JALLGV010000014.1"/>
</dbReference>
<dbReference type="AlphaFoldDB" id="A0ABD6CFR4"/>
<gene>
    <name evidence="2" type="ORF">ACFR9U_15790</name>
</gene>
<dbReference type="InterPro" id="IPR001845">
    <property type="entry name" value="HTH_ArsR_DNA-bd_dom"/>
</dbReference>
<dbReference type="CDD" id="cd00090">
    <property type="entry name" value="HTH_ARSR"/>
    <property type="match status" value="1"/>
</dbReference>
<feature type="domain" description="HTH arsR-type" evidence="1">
    <location>
        <begin position="9"/>
        <end position="82"/>
    </location>
</feature>
<comment type="caution">
    <text evidence="2">The sequence shown here is derived from an EMBL/GenBank/DDBJ whole genome shotgun (WGS) entry which is preliminary data.</text>
</comment>
<sequence length="114" mass="13099">MSDDAEFDDIADILADEYARSILRATSVKPLAAEEITEKYDMSKPTIYRRLERLCELDLVETRQRVDLDGHHAKEYYATLSSVTIDLENGHFALTVERTETDAADRLTKLFEEL</sequence>
<dbReference type="Pfam" id="PF12840">
    <property type="entry name" value="HTH_20"/>
    <property type="match status" value="1"/>
</dbReference>
<dbReference type="InterPro" id="IPR036390">
    <property type="entry name" value="WH_DNA-bd_sf"/>
</dbReference>
<dbReference type="InterPro" id="IPR036388">
    <property type="entry name" value="WH-like_DNA-bd_sf"/>
</dbReference>
<evidence type="ECO:0000313" key="3">
    <source>
        <dbReference type="Proteomes" id="UP001597119"/>
    </source>
</evidence>
<reference evidence="2 3" key="1">
    <citation type="journal article" date="2019" name="Int. J. Syst. Evol. Microbiol.">
        <title>The Global Catalogue of Microorganisms (GCM) 10K type strain sequencing project: providing services to taxonomists for standard genome sequencing and annotation.</title>
        <authorList>
            <consortium name="The Broad Institute Genomics Platform"/>
            <consortium name="The Broad Institute Genome Sequencing Center for Infectious Disease"/>
            <person name="Wu L."/>
            <person name="Ma J."/>
        </authorList>
    </citation>
    <scope>NUCLEOTIDE SEQUENCE [LARGE SCALE GENOMIC DNA]</scope>
    <source>
        <strain evidence="2 3">CGMCC 1.12125</strain>
    </source>
</reference>
<dbReference type="Proteomes" id="UP001597119">
    <property type="component" value="Unassembled WGS sequence"/>
</dbReference>
<dbReference type="Gene3D" id="1.10.10.10">
    <property type="entry name" value="Winged helix-like DNA-binding domain superfamily/Winged helix DNA-binding domain"/>
    <property type="match status" value="1"/>
</dbReference>
<name>A0ABD6CFR4_9EURY</name>
<evidence type="ECO:0000259" key="1">
    <source>
        <dbReference type="SMART" id="SM00418"/>
    </source>
</evidence>
<protein>
    <submittedName>
        <fullName evidence="2">ArsR/SmtB family transcription factor</fullName>
    </submittedName>
</protein>
<dbReference type="SUPFAM" id="SSF46785">
    <property type="entry name" value="Winged helix' DNA-binding domain"/>
    <property type="match status" value="1"/>
</dbReference>
<dbReference type="SMART" id="SM00418">
    <property type="entry name" value="HTH_ARSR"/>
    <property type="match status" value="1"/>
</dbReference>
<evidence type="ECO:0000313" key="2">
    <source>
        <dbReference type="EMBL" id="MFD1588445.1"/>
    </source>
</evidence>
<dbReference type="InterPro" id="IPR011991">
    <property type="entry name" value="ArsR-like_HTH"/>
</dbReference>
<proteinExistence type="predicted"/>
<organism evidence="2 3">
    <name type="scientific">Halorientalis brevis</name>
    <dbReference type="NCBI Taxonomy" id="1126241"/>
    <lineage>
        <taxon>Archaea</taxon>
        <taxon>Methanobacteriati</taxon>
        <taxon>Methanobacteriota</taxon>
        <taxon>Stenosarchaea group</taxon>
        <taxon>Halobacteria</taxon>
        <taxon>Halobacteriales</taxon>
        <taxon>Haloarculaceae</taxon>
        <taxon>Halorientalis</taxon>
    </lineage>
</organism>
<accession>A0ABD6CFR4</accession>
<keyword evidence="3" id="KW-1185">Reference proteome</keyword>
<dbReference type="EMBL" id="JBHUDJ010000012">
    <property type="protein sequence ID" value="MFD1588445.1"/>
    <property type="molecule type" value="Genomic_DNA"/>
</dbReference>